<evidence type="ECO:0000313" key="3">
    <source>
        <dbReference type="EMBL" id="CAI6367442.1"/>
    </source>
</evidence>
<organism evidence="3 4">
    <name type="scientific">Macrosiphum euphorbiae</name>
    <name type="common">potato aphid</name>
    <dbReference type="NCBI Taxonomy" id="13131"/>
    <lineage>
        <taxon>Eukaryota</taxon>
        <taxon>Metazoa</taxon>
        <taxon>Ecdysozoa</taxon>
        <taxon>Arthropoda</taxon>
        <taxon>Hexapoda</taxon>
        <taxon>Insecta</taxon>
        <taxon>Pterygota</taxon>
        <taxon>Neoptera</taxon>
        <taxon>Paraneoptera</taxon>
        <taxon>Hemiptera</taxon>
        <taxon>Sternorrhyncha</taxon>
        <taxon>Aphidomorpha</taxon>
        <taxon>Aphidoidea</taxon>
        <taxon>Aphididae</taxon>
        <taxon>Macrosiphini</taxon>
        <taxon>Macrosiphum</taxon>
    </lineage>
</organism>
<gene>
    <name evidence="3" type="ORF">MEUPH1_LOCUS21918</name>
</gene>
<evidence type="ECO:0000256" key="1">
    <source>
        <dbReference type="SAM" id="SignalP"/>
    </source>
</evidence>
<dbReference type="EMBL" id="CARXXK010000004">
    <property type="protein sequence ID" value="CAI6367442.1"/>
    <property type="molecule type" value="Genomic_DNA"/>
</dbReference>
<dbReference type="PANTHER" id="PTHR46289:SF14">
    <property type="entry name" value="DUF4371 DOMAIN-CONTAINING PROTEIN"/>
    <property type="match status" value="1"/>
</dbReference>
<comment type="caution">
    <text evidence="3">The sequence shown here is derived from an EMBL/GenBank/DDBJ whole genome shotgun (WGS) entry which is preliminary data.</text>
</comment>
<name>A0AAV0XHZ8_9HEMI</name>
<evidence type="ECO:0000313" key="4">
    <source>
        <dbReference type="Proteomes" id="UP001160148"/>
    </source>
</evidence>
<accession>A0AAV0XHZ8</accession>
<protein>
    <recommendedName>
        <fullName evidence="2">HAT C-terminal dimerisation domain-containing protein</fullName>
    </recommendedName>
</protein>
<reference evidence="3 4" key="1">
    <citation type="submission" date="2023-01" db="EMBL/GenBank/DDBJ databases">
        <authorList>
            <person name="Whitehead M."/>
        </authorList>
    </citation>
    <scope>NUCLEOTIDE SEQUENCE [LARGE SCALE GENOMIC DNA]</scope>
</reference>
<dbReference type="Proteomes" id="UP001160148">
    <property type="component" value="Unassembled WGS sequence"/>
</dbReference>
<sequence length="91" mass="10555">MKSHFLPSIKKCLLIAAILPSTTCSVERSFSSLKRLKTWLRSTVTENRLNGLALMNVYKTYVQAQKSNIIDETIQLFAMEPRRMQFLFNDQ</sequence>
<feature type="domain" description="HAT C-terminal dimerisation" evidence="2">
    <location>
        <begin position="5"/>
        <end position="58"/>
    </location>
</feature>
<keyword evidence="4" id="KW-1185">Reference proteome</keyword>
<dbReference type="AlphaFoldDB" id="A0AAV0XHZ8"/>
<dbReference type="InterPro" id="IPR052958">
    <property type="entry name" value="IFN-induced_PKR_regulator"/>
</dbReference>
<dbReference type="PANTHER" id="PTHR46289">
    <property type="entry name" value="52 KDA REPRESSOR OF THE INHIBITOR OF THE PROTEIN KINASE-LIKE PROTEIN-RELATED"/>
    <property type="match status" value="1"/>
</dbReference>
<dbReference type="GO" id="GO:0046983">
    <property type="term" value="F:protein dimerization activity"/>
    <property type="evidence" value="ECO:0007669"/>
    <property type="project" value="InterPro"/>
</dbReference>
<feature type="chain" id="PRO_5043762821" description="HAT C-terminal dimerisation domain-containing protein" evidence="1">
    <location>
        <begin position="25"/>
        <end position="91"/>
    </location>
</feature>
<dbReference type="Pfam" id="PF05699">
    <property type="entry name" value="Dimer_Tnp_hAT"/>
    <property type="match status" value="1"/>
</dbReference>
<evidence type="ECO:0000259" key="2">
    <source>
        <dbReference type="Pfam" id="PF05699"/>
    </source>
</evidence>
<proteinExistence type="predicted"/>
<keyword evidence="1" id="KW-0732">Signal</keyword>
<dbReference type="InterPro" id="IPR008906">
    <property type="entry name" value="HATC_C_dom"/>
</dbReference>
<feature type="signal peptide" evidence="1">
    <location>
        <begin position="1"/>
        <end position="24"/>
    </location>
</feature>